<dbReference type="InterPro" id="IPR045515">
    <property type="entry name" value="DUF6440"/>
</dbReference>
<feature type="chain" id="PRO_5022681061" description="DUF6440 domain-containing protein" evidence="1">
    <location>
        <begin position="23"/>
        <end position="71"/>
    </location>
</feature>
<evidence type="ECO:0000313" key="4">
    <source>
        <dbReference type="Proteomes" id="UP000322997"/>
    </source>
</evidence>
<keyword evidence="1" id="KW-0732">Signal</keyword>
<dbReference type="PROSITE" id="PS51257">
    <property type="entry name" value="PROKAR_LIPOPROTEIN"/>
    <property type="match status" value="1"/>
</dbReference>
<protein>
    <recommendedName>
        <fullName evidence="2">DUF6440 domain-containing protein</fullName>
    </recommendedName>
</protein>
<evidence type="ECO:0000256" key="1">
    <source>
        <dbReference type="SAM" id="SignalP"/>
    </source>
</evidence>
<reference evidence="3 4" key="1">
    <citation type="submission" date="2019-08" db="EMBL/GenBank/DDBJ databases">
        <title>Bacillus genomes from the desert of Cuatro Cienegas, Coahuila.</title>
        <authorList>
            <person name="Olmedo-Alvarez G."/>
        </authorList>
    </citation>
    <scope>NUCLEOTIDE SEQUENCE [LARGE SCALE GENOMIC DNA]</scope>
    <source>
        <strain evidence="3 4">CH108_3D</strain>
    </source>
</reference>
<dbReference type="Pfam" id="PF20037">
    <property type="entry name" value="DUF6440"/>
    <property type="match status" value="1"/>
</dbReference>
<name>A0A5D4RYH4_9BACI</name>
<accession>A0A5D4RYH4</accession>
<proteinExistence type="predicted"/>
<evidence type="ECO:0000313" key="3">
    <source>
        <dbReference type="EMBL" id="TYS56387.1"/>
    </source>
</evidence>
<comment type="caution">
    <text evidence="3">The sequence shown here is derived from an EMBL/GenBank/DDBJ whole genome shotgun (WGS) entry which is preliminary data.</text>
</comment>
<dbReference type="RefSeq" id="WP_148984421.1">
    <property type="nucleotide sequence ID" value="NZ_JBNILK010000001.1"/>
</dbReference>
<evidence type="ECO:0000259" key="2">
    <source>
        <dbReference type="Pfam" id="PF20037"/>
    </source>
</evidence>
<sequence>MRKLFLIASCSLFLGACGQVQANQKERFSSHNHMLSVSKDSETGCKYLILEWDKRGGITPLLKSDGTPDCN</sequence>
<dbReference type="Proteomes" id="UP000322997">
    <property type="component" value="Unassembled WGS sequence"/>
</dbReference>
<dbReference type="AlphaFoldDB" id="A0A5D4RYH4"/>
<organism evidence="3 4">
    <name type="scientific">Rossellomorea marisflavi</name>
    <dbReference type="NCBI Taxonomy" id="189381"/>
    <lineage>
        <taxon>Bacteria</taxon>
        <taxon>Bacillati</taxon>
        <taxon>Bacillota</taxon>
        <taxon>Bacilli</taxon>
        <taxon>Bacillales</taxon>
        <taxon>Bacillaceae</taxon>
        <taxon>Rossellomorea</taxon>
    </lineage>
</organism>
<feature type="signal peptide" evidence="1">
    <location>
        <begin position="1"/>
        <end position="22"/>
    </location>
</feature>
<dbReference type="EMBL" id="VTEQ01000001">
    <property type="protein sequence ID" value="TYS56387.1"/>
    <property type="molecule type" value="Genomic_DNA"/>
</dbReference>
<gene>
    <name evidence="3" type="ORF">FZC83_02095</name>
</gene>
<feature type="domain" description="DUF6440" evidence="2">
    <location>
        <begin position="33"/>
        <end position="68"/>
    </location>
</feature>